<dbReference type="Proteomes" id="UP000824998">
    <property type="component" value="Unassembled WGS sequence"/>
</dbReference>
<reference evidence="2" key="1">
    <citation type="journal article" date="2021" name="IMA Fungus">
        <title>Genomic characterization of three marine fungi, including Emericellopsis atlantica sp. nov. with signatures of a generalist lifestyle and marine biomass degradation.</title>
        <authorList>
            <person name="Hagestad O.C."/>
            <person name="Hou L."/>
            <person name="Andersen J.H."/>
            <person name="Hansen E.H."/>
            <person name="Altermark B."/>
            <person name="Li C."/>
            <person name="Kuhnert E."/>
            <person name="Cox R.J."/>
            <person name="Crous P.W."/>
            <person name="Spatafora J.W."/>
            <person name="Lail K."/>
            <person name="Amirebrahimi M."/>
            <person name="Lipzen A."/>
            <person name="Pangilinan J."/>
            <person name="Andreopoulos W."/>
            <person name="Hayes R.D."/>
            <person name="Ng V."/>
            <person name="Grigoriev I.V."/>
            <person name="Jackson S.A."/>
            <person name="Sutton T.D.S."/>
            <person name="Dobson A.D.W."/>
            <person name="Rama T."/>
        </authorList>
    </citation>
    <scope>NUCLEOTIDE SEQUENCE</scope>
    <source>
        <strain evidence="2">TRa018bII</strain>
    </source>
</reference>
<proteinExistence type="predicted"/>
<protein>
    <recommendedName>
        <fullName evidence="1">ATPase AAA-type core domain-containing protein</fullName>
    </recommendedName>
</protein>
<dbReference type="PANTHER" id="PTHR46411">
    <property type="entry name" value="FAMILY ATPASE, PUTATIVE-RELATED"/>
    <property type="match status" value="1"/>
</dbReference>
<dbReference type="PANTHER" id="PTHR46411:SF3">
    <property type="entry name" value="AAA+ ATPASE DOMAIN-CONTAINING PROTEIN"/>
    <property type="match status" value="1"/>
</dbReference>
<keyword evidence="3" id="KW-1185">Reference proteome</keyword>
<evidence type="ECO:0000313" key="3">
    <source>
        <dbReference type="Proteomes" id="UP000824998"/>
    </source>
</evidence>
<organism evidence="2 3">
    <name type="scientific">Amylocarpus encephaloides</name>
    <dbReference type="NCBI Taxonomy" id="45428"/>
    <lineage>
        <taxon>Eukaryota</taxon>
        <taxon>Fungi</taxon>
        <taxon>Dikarya</taxon>
        <taxon>Ascomycota</taxon>
        <taxon>Pezizomycotina</taxon>
        <taxon>Leotiomycetes</taxon>
        <taxon>Helotiales</taxon>
        <taxon>Helotiales incertae sedis</taxon>
        <taxon>Amylocarpus</taxon>
    </lineage>
</organism>
<name>A0A9P8BZK9_9HELO</name>
<dbReference type="Pfam" id="PF00004">
    <property type="entry name" value="AAA"/>
    <property type="match status" value="1"/>
</dbReference>
<gene>
    <name evidence="2" type="ORF">BJ875DRAFT_388912</name>
</gene>
<comment type="caution">
    <text evidence="2">The sequence shown here is derived from an EMBL/GenBank/DDBJ whole genome shotgun (WGS) entry which is preliminary data.</text>
</comment>
<evidence type="ECO:0000259" key="1">
    <source>
        <dbReference type="Pfam" id="PF00004"/>
    </source>
</evidence>
<evidence type="ECO:0000313" key="2">
    <source>
        <dbReference type="EMBL" id="KAG9228673.1"/>
    </source>
</evidence>
<dbReference type="OrthoDB" id="10042665at2759"/>
<dbReference type="InterPro" id="IPR027417">
    <property type="entry name" value="P-loop_NTPase"/>
</dbReference>
<dbReference type="InterPro" id="IPR003959">
    <property type="entry name" value="ATPase_AAA_core"/>
</dbReference>
<feature type="domain" description="ATPase AAA-type core" evidence="1">
    <location>
        <begin position="199"/>
        <end position="271"/>
    </location>
</feature>
<dbReference type="GO" id="GO:0016887">
    <property type="term" value="F:ATP hydrolysis activity"/>
    <property type="evidence" value="ECO:0007669"/>
    <property type="project" value="InterPro"/>
</dbReference>
<dbReference type="Gene3D" id="3.40.50.300">
    <property type="entry name" value="P-loop containing nucleotide triphosphate hydrolases"/>
    <property type="match status" value="1"/>
</dbReference>
<dbReference type="AlphaFoldDB" id="A0A9P8BZK9"/>
<dbReference type="SUPFAM" id="SSF52540">
    <property type="entry name" value="P-loop containing nucleoside triphosphate hydrolases"/>
    <property type="match status" value="1"/>
</dbReference>
<accession>A0A9P8BZK9</accession>
<dbReference type="EMBL" id="MU251880">
    <property type="protein sequence ID" value="KAG9228673.1"/>
    <property type="molecule type" value="Genomic_DNA"/>
</dbReference>
<dbReference type="GO" id="GO:0005524">
    <property type="term" value="F:ATP binding"/>
    <property type="evidence" value="ECO:0007669"/>
    <property type="project" value="InterPro"/>
</dbReference>
<sequence>MFKVSRSINTDLAINPNHHNNHHFPFHFLVKCGRKFVSLMGTYHCHCQGEAFFMHRGDPVRVSVNSRMMIDADFFWKMNPNYSRPRADTVTPNSGLSPPPGYWPFGSQVKSDGVEPYDLKEDDFLICCPTVLGFSFDEKLWAEFSVDGIEDIKWSSSPYSCLSISDQQRDVIIALVEARNDPSVVFDDFVAGKGKGVNMLLHGLLGVGKTLTAVAVSEHLKRPLYLISVGELPIVAADLEHQLTRIFKTASHWNAILLLDEADVFLERRSSDDLTRP</sequence>